<dbReference type="EMBL" id="CAAALY010033599">
    <property type="protein sequence ID" value="VEL17654.1"/>
    <property type="molecule type" value="Genomic_DNA"/>
</dbReference>
<reference evidence="1" key="1">
    <citation type="submission" date="2018-11" db="EMBL/GenBank/DDBJ databases">
        <authorList>
            <consortium name="Pathogen Informatics"/>
        </authorList>
    </citation>
    <scope>NUCLEOTIDE SEQUENCE</scope>
</reference>
<dbReference type="Proteomes" id="UP000784294">
    <property type="component" value="Unassembled WGS sequence"/>
</dbReference>
<organism evidence="1 2">
    <name type="scientific">Protopolystoma xenopodis</name>
    <dbReference type="NCBI Taxonomy" id="117903"/>
    <lineage>
        <taxon>Eukaryota</taxon>
        <taxon>Metazoa</taxon>
        <taxon>Spiralia</taxon>
        <taxon>Lophotrochozoa</taxon>
        <taxon>Platyhelminthes</taxon>
        <taxon>Monogenea</taxon>
        <taxon>Polyopisthocotylea</taxon>
        <taxon>Polystomatidea</taxon>
        <taxon>Polystomatidae</taxon>
        <taxon>Protopolystoma</taxon>
    </lineage>
</organism>
<gene>
    <name evidence="1" type="ORF">PXEA_LOCUS11094</name>
</gene>
<accession>A0A3S5AD87</accession>
<name>A0A3S5AD87_9PLAT</name>
<keyword evidence="2" id="KW-1185">Reference proteome</keyword>
<sequence length="90" mass="10367">MCLLYRIPGLEEDNLPYVERLSARPVSVEQYQHISVLAEHPAGLHGLLRRLGTVRDPLVCRELLECAVHLFEYCLKTEECKVALVRPRLK</sequence>
<comment type="caution">
    <text evidence="1">The sequence shown here is derived from an EMBL/GenBank/DDBJ whole genome shotgun (WGS) entry which is preliminary data.</text>
</comment>
<evidence type="ECO:0000313" key="2">
    <source>
        <dbReference type="Proteomes" id="UP000784294"/>
    </source>
</evidence>
<dbReference type="OrthoDB" id="30336at2759"/>
<proteinExistence type="predicted"/>
<dbReference type="AlphaFoldDB" id="A0A3S5AD87"/>
<evidence type="ECO:0000313" key="1">
    <source>
        <dbReference type="EMBL" id="VEL17654.1"/>
    </source>
</evidence>
<protein>
    <submittedName>
        <fullName evidence="1">Uncharacterized protein</fullName>
    </submittedName>
</protein>